<name>A0AA44DE81_STRE0</name>
<dbReference type="AlphaFoldDB" id="A0AA44DE81"/>
<dbReference type="EMBL" id="JAAXOU010000094">
    <property type="protein sequence ID" value="NKY14637.1"/>
    <property type="molecule type" value="Genomic_DNA"/>
</dbReference>
<proteinExistence type="predicted"/>
<accession>A0AA44DE81</accession>
<dbReference type="RefSeq" id="WP_168438854.1">
    <property type="nucleotide sequence ID" value="NZ_JAAXOU010000094.1"/>
</dbReference>
<dbReference type="Proteomes" id="UP000570003">
    <property type="component" value="Unassembled WGS sequence"/>
</dbReference>
<gene>
    <name evidence="1" type="ORF">HGA06_10840</name>
</gene>
<comment type="caution">
    <text evidence="1">The sequence shown here is derived from an EMBL/GenBank/DDBJ whole genome shotgun (WGS) entry which is preliminary data.</text>
</comment>
<keyword evidence="2" id="KW-1185">Reference proteome</keyword>
<evidence type="ECO:0000313" key="1">
    <source>
        <dbReference type="EMBL" id="NKY14637.1"/>
    </source>
</evidence>
<reference evidence="1 2" key="1">
    <citation type="submission" date="2020-04" db="EMBL/GenBank/DDBJ databases">
        <title>MicrobeNet Type strains.</title>
        <authorList>
            <person name="Nicholson A.C."/>
        </authorList>
    </citation>
    <scope>NUCLEOTIDE SEQUENCE [LARGE SCALE GENOMIC DNA]</scope>
    <source>
        <strain evidence="1 2">DSM 40738</strain>
    </source>
</reference>
<protein>
    <submittedName>
        <fullName evidence="1">Uncharacterized protein</fullName>
    </submittedName>
</protein>
<organism evidence="1 2">
    <name type="scientific">Streptomyces somaliensis (strain ATCC 33201 / DSM 40738 / JCM 12659 / KCTC 9044 / NCTC 11332 / NRRL B-12077 / IP 733)</name>
    <dbReference type="NCBI Taxonomy" id="1134445"/>
    <lineage>
        <taxon>Bacteria</taxon>
        <taxon>Bacillati</taxon>
        <taxon>Actinomycetota</taxon>
        <taxon>Actinomycetes</taxon>
        <taxon>Kitasatosporales</taxon>
        <taxon>Streptomycetaceae</taxon>
        <taxon>Streptomyces</taxon>
    </lineage>
</organism>
<evidence type="ECO:0000313" key="2">
    <source>
        <dbReference type="Proteomes" id="UP000570003"/>
    </source>
</evidence>
<sequence>MANEELEAATAGIRRAEAVRDELAAALAGAGVVLPSLGLDAPTLAGYHAVPLIDLGRCNLDTARGLAAALRAGGAPR</sequence>